<proteinExistence type="inferred from homology"/>
<dbReference type="SUPFAM" id="SSF51126">
    <property type="entry name" value="Pectin lyase-like"/>
    <property type="match status" value="1"/>
</dbReference>
<dbReference type="GO" id="GO:0030599">
    <property type="term" value="F:pectinesterase activity"/>
    <property type="evidence" value="ECO:0007669"/>
    <property type="project" value="UniProtKB-UniRule"/>
</dbReference>
<evidence type="ECO:0000256" key="7">
    <source>
        <dbReference type="PROSITE-ProRule" id="PRU10040"/>
    </source>
</evidence>
<comment type="catalytic activity">
    <reaction evidence="6 8">
        <text>[(1-&gt;4)-alpha-D-galacturonosyl methyl ester](n) + n H2O = [(1-&gt;4)-alpha-D-galacturonosyl](n) + n methanol + n H(+)</text>
        <dbReference type="Rhea" id="RHEA:22380"/>
        <dbReference type="Rhea" id="RHEA-COMP:14570"/>
        <dbReference type="Rhea" id="RHEA-COMP:14573"/>
        <dbReference type="ChEBI" id="CHEBI:15377"/>
        <dbReference type="ChEBI" id="CHEBI:15378"/>
        <dbReference type="ChEBI" id="CHEBI:17790"/>
        <dbReference type="ChEBI" id="CHEBI:140522"/>
        <dbReference type="ChEBI" id="CHEBI:140523"/>
        <dbReference type="EC" id="3.1.1.11"/>
    </reaction>
</comment>
<gene>
    <name evidence="11" type="ORF">NE237_001554</name>
</gene>
<evidence type="ECO:0000256" key="2">
    <source>
        <dbReference type="ARBA" id="ARBA00008891"/>
    </source>
</evidence>
<dbReference type="Gene3D" id="2.160.20.10">
    <property type="entry name" value="Single-stranded right-handed beta-helix, Pectin lyase-like"/>
    <property type="match status" value="2"/>
</dbReference>
<feature type="signal peptide" evidence="9">
    <location>
        <begin position="1"/>
        <end position="15"/>
    </location>
</feature>
<dbReference type="PANTHER" id="PTHR31321:SF134">
    <property type="entry name" value="PECTINESTERASE"/>
    <property type="match status" value="1"/>
</dbReference>
<dbReference type="InterPro" id="IPR011050">
    <property type="entry name" value="Pectin_lyase_fold/virulence"/>
</dbReference>
<evidence type="ECO:0000313" key="11">
    <source>
        <dbReference type="EMBL" id="KAJ4976448.1"/>
    </source>
</evidence>
<dbReference type="Proteomes" id="UP001141806">
    <property type="component" value="Unassembled WGS sequence"/>
</dbReference>
<dbReference type="GO" id="GO:0045490">
    <property type="term" value="P:pectin catabolic process"/>
    <property type="evidence" value="ECO:0007669"/>
    <property type="project" value="UniProtKB-UniRule"/>
</dbReference>
<evidence type="ECO:0000256" key="4">
    <source>
        <dbReference type="ARBA" id="ARBA00022801"/>
    </source>
</evidence>
<keyword evidence="12" id="KW-1185">Reference proteome</keyword>
<comment type="similarity">
    <text evidence="2">Belongs to the pectinesterase family.</text>
</comment>
<dbReference type="PROSITE" id="PS00503">
    <property type="entry name" value="PECTINESTERASE_2"/>
    <property type="match status" value="1"/>
</dbReference>
<organism evidence="11 12">
    <name type="scientific">Protea cynaroides</name>
    <dbReference type="NCBI Taxonomy" id="273540"/>
    <lineage>
        <taxon>Eukaryota</taxon>
        <taxon>Viridiplantae</taxon>
        <taxon>Streptophyta</taxon>
        <taxon>Embryophyta</taxon>
        <taxon>Tracheophyta</taxon>
        <taxon>Spermatophyta</taxon>
        <taxon>Magnoliopsida</taxon>
        <taxon>Proteales</taxon>
        <taxon>Proteaceae</taxon>
        <taxon>Protea</taxon>
    </lineage>
</organism>
<dbReference type="InterPro" id="IPR012334">
    <property type="entry name" value="Pectin_lyas_fold"/>
</dbReference>
<dbReference type="Pfam" id="PF01095">
    <property type="entry name" value="Pectinesterase"/>
    <property type="match status" value="1"/>
</dbReference>
<evidence type="ECO:0000256" key="3">
    <source>
        <dbReference type="ARBA" id="ARBA00013229"/>
    </source>
</evidence>
<protein>
    <recommendedName>
        <fullName evidence="3 8">Pectinesterase</fullName>
        <ecNumber evidence="3 8">3.1.1.11</ecNumber>
    </recommendedName>
</protein>
<evidence type="ECO:0000256" key="9">
    <source>
        <dbReference type="SAM" id="SignalP"/>
    </source>
</evidence>
<evidence type="ECO:0000256" key="5">
    <source>
        <dbReference type="ARBA" id="ARBA00023085"/>
    </source>
</evidence>
<comment type="caution">
    <text evidence="11">The sequence shown here is derived from an EMBL/GenBank/DDBJ whole genome shotgun (WGS) entry which is preliminary data.</text>
</comment>
<evidence type="ECO:0000313" key="12">
    <source>
        <dbReference type="Proteomes" id="UP001141806"/>
    </source>
</evidence>
<feature type="active site" evidence="7">
    <location>
        <position position="145"/>
    </location>
</feature>
<dbReference type="EMBL" id="JAMYWD010000003">
    <property type="protein sequence ID" value="KAJ4976448.1"/>
    <property type="molecule type" value="Genomic_DNA"/>
</dbReference>
<evidence type="ECO:0000256" key="8">
    <source>
        <dbReference type="RuleBase" id="RU000589"/>
    </source>
</evidence>
<keyword evidence="5 8" id="KW-0063">Aspartyl esterase</keyword>
<evidence type="ECO:0000256" key="6">
    <source>
        <dbReference type="ARBA" id="ARBA00047928"/>
    </source>
</evidence>
<dbReference type="PANTHER" id="PTHR31321">
    <property type="entry name" value="ACYL-COA THIOESTER HYDROLASE YBHC-RELATED"/>
    <property type="match status" value="1"/>
</dbReference>
<accession>A0A9Q0KTC0</accession>
<keyword evidence="9" id="KW-0732">Signal</keyword>
<reference evidence="11" key="1">
    <citation type="journal article" date="2023" name="Plant J.">
        <title>The genome of the king protea, Protea cynaroides.</title>
        <authorList>
            <person name="Chang J."/>
            <person name="Duong T.A."/>
            <person name="Schoeman C."/>
            <person name="Ma X."/>
            <person name="Roodt D."/>
            <person name="Barker N."/>
            <person name="Li Z."/>
            <person name="Van de Peer Y."/>
            <person name="Mizrachi E."/>
        </authorList>
    </citation>
    <scope>NUCLEOTIDE SEQUENCE</scope>
    <source>
        <tissue evidence="11">Young leaves</tissue>
    </source>
</reference>
<comment type="pathway">
    <text evidence="1 8">Glycan metabolism; pectin degradation; 2-dehydro-3-deoxy-D-gluconate from pectin: step 1/5.</text>
</comment>
<name>A0A9Q0KTC0_9MAGN</name>
<dbReference type="InterPro" id="IPR033131">
    <property type="entry name" value="Pectinesterase_Asp_AS"/>
</dbReference>
<sequence>MIMVFICSSVLICSALDCELNVIGTITVDKLGTGNFTTIQGAIVSVLFNNNRWIRISIKPGIYIEGVRIDQHKPCILLEGKYYEHVNDGTLIILDNHQVDPSVYHQIVGDKASFRSCGFFSLQDTLWDQNGRHYFNQCYIQGAVDFIFGRGQSIYEGCIVNVTAQGLKPSNDLAMVVFKNANVVGNGLAYLGRAYGPYSRVIFVRSFLSQVVVPQGWDAWNYTGHEIKLHWTRSDTSKCVTWEKKISDSQLMDLTQISFID</sequence>
<dbReference type="GO" id="GO:0042545">
    <property type="term" value="P:cell wall modification"/>
    <property type="evidence" value="ECO:0007669"/>
    <property type="project" value="UniProtKB-UniRule"/>
</dbReference>
<evidence type="ECO:0000256" key="1">
    <source>
        <dbReference type="ARBA" id="ARBA00005184"/>
    </source>
</evidence>
<feature type="domain" description="Pectinesterase catalytic" evidence="10">
    <location>
        <begin position="105"/>
        <end position="231"/>
    </location>
</feature>
<dbReference type="InterPro" id="IPR000070">
    <property type="entry name" value="Pectinesterase_cat"/>
</dbReference>
<dbReference type="AlphaFoldDB" id="A0A9Q0KTC0"/>
<evidence type="ECO:0000259" key="10">
    <source>
        <dbReference type="Pfam" id="PF01095"/>
    </source>
</evidence>
<feature type="chain" id="PRO_5040137944" description="Pectinesterase" evidence="9">
    <location>
        <begin position="16"/>
        <end position="261"/>
    </location>
</feature>
<dbReference type="EC" id="3.1.1.11" evidence="3 8"/>
<dbReference type="OrthoDB" id="2019149at2759"/>
<keyword evidence="4 8" id="KW-0378">Hydrolase</keyword>